<evidence type="ECO:0000313" key="9">
    <source>
        <dbReference type="Proteomes" id="UP000191285"/>
    </source>
</evidence>
<evidence type="ECO:0000313" key="8">
    <source>
        <dbReference type="EMBL" id="OQE19821.1"/>
    </source>
</evidence>
<feature type="region of interest" description="Disordered" evidence="6">
    <location>
        <begin position="110"/>
        <end position="294"/>
    </location>
</feature>
<evidence type="ECO:0000259" key="7">
    <source>
        <dbReference type="PROSITE" id="PS50064"/>
    </source>
</evidence>
<protein>
    <recommendedName>
        <fullName evidence="7">PARP-type domain-containing protein</fullName>
    </recommendedName>
</protein>
<dbReference type="STRING" id="303698.A0A1V6T117"/>
<dbReference type="Gene3D" id="3.30.1740.10">
    <property type="entry name" value="Zinc finger, PARP-type"/>
    <property type="match status" value="1"/>
</dbReference>
<keyword evidence="9" id="KW-1185">Reference proteome</keyword>
<dbReference type="Pfam" id="PF00645">
    <property type="entry name" value="zf-PARP"/>
    <property type="match status" value="1"/>
</dbReference>
<dbReference type="InterPro" id="IPR001510">
    <property type="entry name" value="Znf_PARP"/>
</dbReference>
<keyword evidence="4" id="KW-0862">Zinc</keyword>
<keyword evidence="2" id="KW-0479">Metal-binding</keyword>
<gene>
    <name evidence="8" type="ORF">PENSTE_c014G04540</name>
</gene>
<evidence type="ECO:0000256" key="1">
    <source>
        <dbReference type="ARBA" id="ARBA00004123"/>
    </source>
</evidence>
<dbReference type="InterPro" id="IPR036957">
    <property type="entry name" value="Znf_PARP_sf"/>
</dbReference>
<dbReference type="GO" id="GO:0005634">
    <property type="term" value="C:nucleus"/>
    <property type="evidence" value="ECO:0007669"/>
    <property type="project" value="UniProtKB-SubCell"/>
</dbReference>
<dbReference type="Proteomes" id="UP000191285">
    <property type="component" value="Unassembled WGS sequence"/>
</dbReference>
<name>A0A1V6T117_9EURO</name>
<feature type="compositionally biased region" description="Basic and acidic residues" evidence="6">
    <location>
        <begin position="230"/>
        <end position="281"/>
    </location>
</feature>
<comment type="caution">
    <text evidence="8">The sequence shown here is derived from an EMBL/GenBank/DDBJ whole genome shotgun (WGS) entry which is preliminary data.</text>
</comment>
<evidence type="ECO:0000256" key="4">
    <source>
        <dbReference type="ARBA" id="ARBA00022833"/>
    </source>
</evidence>
<keyword evidence="5" id="KW-0539">Nucleus</keyword>
<organism evidence="8 9">
    <name type="scientific">Penicillium steckii</name>
    <dbReference type="NCBI Taxonomy" id="303698"/>
    <lineage>
        <taxon>Eukaryota</taxon>
        <taxon>Fungi</taxon>
        <taxon>Dikarya</taxon>
        <taxon>Ascomycota</taxon>
        <taxon>Pezizomycotina</taxon>
        <taxon>Eurotiomycetes</taxon>
        <taxon>Eurotiomycetidae</taxon>
        <taxon>Eurotiales</taxon>
        <taxon>Aspergillaceae</taxon>
        <taxon>Penicillium</taxon>
    </lineage>
</organism>
<reference evidence="9" key="1">
    <citation type="journal article" date="2017" name="Nat. Microbiol.">
        <title>Global analysis of biosynthetic gene clusters reveals vast potential of secondary metabolite production in Penicillium species.</title>
        <authorList>
            <person name="Nielsen J.C."/>
            <person name="Grijseels S."/>
            <person name="Prigent S."/>
            <person name="Ji B."/>
            <person name="Dainat J."/>
            <person name="Nielsen K.F."/>
            <person name="Frisvad J.C."/>
            <person name="Workman M."/>
            <person name="Nielsen J."/>
        </authorList>
    </citation>
    <scope>NUCLEOTIDE SEQUENCE [LARGE SCALE GENOMIC DNA]</scope>
    <source>
        <strain evidence="9">IBT 24891</strain>
    </source>
</reference>
<dbReference type="GO" id="GO:0008270">
    <property type="term" value="F:zinc ion binding"/>
    <property type="evidence" value="ECO:0007669"/>
    <property type="project" value="UniProtKB-KW"/>
</dbReference>
<dbReference type="EMBL" id="MLKD01000014">
    <property type="protein sequence ID" value="OQE19821.1"/>
    <property type="molecule type" value="Genomic_DNA"/>
</dbReference>
<comment type="subcellular location">
    <subcellularLocation>
        <location evidence="1">Nucleus</location>
    </subcellularLocation>
</comment>
<dbReference type="SUPFAM" id="SSF57716">
    <property type="entry name" value="Glucocorticoid receptor-like (DNA-binding domain)"/>
    <property type="match status" value="1"/>
</dbReference>
<proteinExistence type="predicted"/>
<evidence type="ECO:0000256" key="3">
    <source>
        <dbReference type="ARBA" id="ARBA00022771"/>
    </source>
</evidence>
<dbReference type="GO" id="GO:0003677">
    <property type="term" value="F:DNA binding"/>
    <property type="evidence" value="ECO:0007669"/>
    <property type="project" value="InterPro"/>
</dbReference>
<sequence>MPYRFELASSGRAGCQNKECKDNKIKIEKGALRTGTWIDNERFQSWSWRHWGCTTPLVLQHIKEAIGGEDQDEDNLDFDALDGFDEVPPEMQEKIKKALVKGHIEDDEWQGDVAYNRPGMRGMRAPKPRAKKGEKASPTKTDSAPTENGKAAEAESDAEAQSPVKKNGKAKVKNETEDTKEAPTGEKKATGKRKKADPAPEATEAAAHDGVGNDDEKQPATKRTRATRGVKKEVKEEVDETPKTEKRGRSSKDTTKAKTDRAKKTTQDTDTEAKAVHTEKPKRGRPKQTKKEDA</sequence>
<dbReference type="AlphaFoldDB" id="A0A1V6T117"/>
<dbReference type="PROSITE" id="PS50064">
    <property type="entry name" value="ZF_PARP_2"/>
    <property type="match status" value="1"/>
</dbReference>
<dbReference type="OrthoDB" id="429950at2759"/>
<evidence type="ECO:0000256" key="5">
    <source>
        <dbReference type="ARBA" id="ARBA00023242"/>
    </source>
</evidence>
<feature type="compositionally biased region" description="Basic residues" evidence="6">
    <location>
        <begin position="220"/>
        <end position="229"/>
    </location>
</feature>
<evidence type="ECO:0000256" key="2">
    <source>
        <dbReference type="ARBA" id="ARBA00022723"/>
    </source>
</evidence>
<feature type="domain" description="PARP-type" evidence="7">
    <location>
        <begin position="3"/>
        <end position="99"/>
    </location>
</feature>
<feature type="compositionally biased region" description="Basic and acidic residues" evidence="6">
    <location>
        <begin position="172"/>
        <end position="189"/>
    </location>
</feature>
<accession>A0A1V6T117</accession>
<keyword evidence="3" id="KW-0863">Zinc-finger</keyword>
<dbReference type="SMART" id="SM01336">
    <property type="entry name" value="zf-PARP"/>
    <property type="match status" value="1"/>
</dbReference>
<evidence type="ECO:0000256" key="6">
    <source>
        <dbReference type="SAM" id="MobiDB-lite"/>
    </source>
</evidence>